<dbReference type="GO" id="GO:0008270">
    <property type="term" value="F:zinc ion binding"/>
    <property type="evidence" value="ECO:0007669"/>
    <property type="project" value="InterPro"/>
</dbReference>
<feature type="domain" description="Zinc finger CHC2-type" evidence="1">
    <location>
        <begin position="500"/>
        <end position="543"/>
    </location>
</feature>
<geneLocation type="plasmid" evidence="2 3">
    <name>unnamed1</name>
</geneLocation>
<name>A0AAI8DLC9_MAMSC</name>
<dbReference type="SUPFAM" id="SSF56731">
    <property type="entry name" value="DNA primase core"/>
    <property type="match status" value="1"/>
</dbReference>
<dbReference type="SMART" id="SM00400">
    <property type="entry name" value="ZnF_CHCC"/>
    <property type="match status" value="1"/>
</dbReference>
<dbReference type="GO" id="GO:0006260">
    <property type="term" value="P:DNA replication"/>
    <property type="evidence" value="ECO:0007669"/>
    <property type="project" value="InterPro"/>
</dbReference>
<evidence type="ECO:0000313" key="2">
    <source>
        <dbReference type="EMBL" id="ASE35664.1"/>
    </source>
</evidence>
<dbReference type="Gene3D" id="3.40.1360.10">
    <property type="match status" value="1"/>
</dbReference>
<dbReference type="Pfam" id="PF01807">
    <property type="entry name" value="Zn_ribbon_DnaG"/>
    <property type="match status" value="1"/>
</dbReference>
<dbReference type="GO" id="GO:0003899">
    <property type="term" value="F:DNA-directed RNA polymerase activity"/>
    <property type="evidence" value="ECO:0007669"/>
    <property type="project" value="InterPro"/>
</dbReference>
<dbReference type="InterPro" id="IPR036977">
    <property type="entry name" value="DNA_primase_Znf_CHC2"/>
</dbReference>
<dbReference type="Pfam" id="PF06114">
    <property type="entry name" value="Peptidase_M78"/>
    <property type="match status" value="1"/>
</dbReference>
<accession>A0AAI8DLC9</accession>
<dbReference type="Pfam" id="PF13155">
    <property type="entry name" value="Toprim_2"/>
    <property type="match status" value="1"/>
</dbReference>
<dbReference type="AlphaFoldDB" id="A0AAI8DLC9"/>
<organism evidence="2 3">
    <name type="scientific">Mammaliicoccus sciuri</name>
    <name type="common">Staphylococcus sciuri</name>
    <dbReference type="NCBI Taxonomy" id="1296"/>
    <lineage>
        <taxon>Bacteria</taxon>
        <taxon>Bacillati</taxon>
        <taxon>Bacillota</taxon>
        <taxon>Bacilli</taxon>
        <taxon>Bacillales</taxon>
        <taxon>Staphylococcaceae</taxon>
        <taxon>Mammaliicoccus</taxon>
    </lineage>
</organism>
<dbReference type="Proteomes" id="UP000197058">
    <property type="component" value="Plasmid unnamed1"/>
</dbReference>
<dbReference type="EMBL" id="CP022047">
    <property type="protein sequence ID" value="ASE35664.1"/>
    <property type="molecule type" value="Genomic_DNA"/>
</dbReference>
<proteinExistence type="predicted"/>
<gene>
    <name evidence="2" type="ORF">CEP64_13665</name>
</gene>
<dbReference type="InterPro" id="IPR025054">
    <property type="entry name" value="DUF3991"/>
</dbReference>
<dbReference type="KEGG" id="sscu:CEP64_13665"/>
<keyword evidence="2" id="KW-0614">Plasmid</keyword>
<evidence type="ECO:0000259" key="1">
    <source>
        <dbReference type="SMART" id="SM00400"/>
    </source>
</evidence>
<sequence length="782" mass="91128">MTKNDFDKVAYRKQKEEELKRKTNKAVRQVLDFKDDPSKVFETLDFMAHSTQHSFKNQMMIQSQYPNAGFLKGKRQFEEALGVKVMPNEKPIKIVAPHYQTFVKRGDKNVLYRFATKEEKEKVKKKEIPVIKKLHYYKLVDVYDITQTYAKAPDYPEYYPNKREDFYSKDPHIGKDIISANQKLLDMHNIKYDLNSLDNQLMGTKKGMAIHYQDGTKEVKVNGRLSDNERMKTLLHETTHALYHTGDKDISRSQKEMEAELTAYVVSKHFGVDTKEYSIRYVSKWTEELTKIEDIEQSMNRISEFSSEIIEGIEEHIDQEKIKVFYKENEGINKNSEVKTEGNYKVKETEEKSITIDHKERFYRVTEDEIALARKKSVLDVAYNCGVQLEKINENLYVDREHQHIKFFKNTNTYFNQELKKGGNGIDYCINEQKKSFPQSVKFCNEIEKPFSFESEINSRQKVTDEEVRYAEKRDMVEVAESCGYTFQKVGKNYVRSLEHDSLNINLSKNTYHWYSKDEYGNPINFIQKEKDLSFKEAVKYLNEAELSKAEIVGKTTEAYTYDEGNFVEKDKMNASIQYLTETRAIDQSLVEQLIQQNSIKQDKRNNTVFIWKDYQNNITGAEKVGTGQTKFKGIEAGSDVQNSFNFELGDSKNIYIFESPIDAMSYASIHRKSGMYVSMSGLKEQAVAGAIYNYVKKHEDYPERVHLCVDNDDKGGKFANKYPEKISNQNGQDIQIVRDMPHDITECKDWNDVLKKSKDSTIENFKLVPENQGSLGMEKTT</sequence>
<evidence type="ECO:0000313" key="3">
    <source>
        <dbReference type="Proteomes" id="UP000197058"/>
    </source>
</evidence>
<dbReference type="InterPro" id="IPR002694">
    <property type="entry name" value="Znf_CHC2"/>
</dbReference>
<dbReference type="Gene3D" id="3.90.580.10">
    <property type="entry name" value="Zinc finger, CHC2-type domain"/>
    <property type="match status" value="1"/>
</dbReference>
<dbReference type="GO" id="GO:0003677">
    <property type="term" value="F:DNA binding"/>
    <property type="evidence" value="ECO:0007669"/>
    <property type="project" value="InterPro"/>
</dbReference>
<reference evidence="3" key="1">
    <citation type="submission" date="2017-06" db="EMBL/GenBank/DDBJ databases">
        <title>FDA dAtabase for Regulatory Grade micrObial Sequences (FDA-ARGOS): Supporting development and validation of Infectious Disease Dx tests.</title>
        <authorList>
            <person name="Campos J."/>
            <person name="Goldberg B."/>
            <person name="Tallon L."/>
            <person name="Sadzewicz L."/>
            <person name="Sengamalay N."/>
            <person name="Ott S."/>
            <person name="Godinez A."/>
            <person name="Nagaraj S."/>
            <person name="Vavikolanu K."/>
            <person name="Vyas G."/>
            <person name="Nadendla S."/>
            <person name="Aluvathingal J."/>
            <person name="Geyer C."/>
            <person name="Nandy P."/>
            <person name="Hobson J."/>
            <person name="Sichtig H."/>
        </authorList>
    </citation>
    <scope>NUCLEOTIDE SEQUENCE [LARGE SCALE GENOMIC DNA]</scope>
    <source>
        <strain evidence="3">FDAARGOS_285</strain>
        <plasmid evidence="3">unnamed1</plasmid>
    </source>
</reference>
<dbReference type="InterPro" id="IPR010359">
    <property type="entry name" value="IrrE_HExxH"/>
</dbReference>
<protein>
    <submittedName>
        <fullName evidence="2">DUF3991 domain-containing protein</fullName>
    </submittedName>
</protein>
<dbReference type="RefSeq" id="WP_088592756.1">
    <property type="nucleotide sequence ID" value="NZ_CP022047.2"/>
</dbReference>
<dbReference type="SUPFAM" id="SSF57783">
    <property type="entry name" value="Zinc beta-ribbon"/>
    <property type="match status" value="1"/>
</dbReference>
<dbReference type="Pfam" id="PF13154">
    <property type="entry name" value="DUF3991"/>
    <property type="match status" value="1"/>
</dbReference>